<sequence length="350" mass="39159">MHSVVTTAQSWLLSSWHVRVPFAWLEACVQWIQEEAGEAAHLSQQQVNQLVLDQWLLTDLRDLDFPVLPEGLAQAQKTQLNGIFCVQVDSFLDISQPAYGQLQKWRGTDCANDEVSAVTQATQRPWEAKTTRMMLLQVTDGVQSLEAMEYRPIPALSATLRPGAKLQLQGQMVCRLGVLLLGPSNVKILGGEVEELVDRNNMGKVLCRTLGVPEVQQQEGEEPPPAPQQGNQEMEDLDLNDAELLASLEGQNEVVGSVQDSGYGTLQESSSMSSSIRSQFSSRSTTSNRTPRSGLTHTNGSVRDGQQQMRGFFLISHLPARLVKTSTNTMWWKTFLMRTLMSFRWRNWIM</sequence>
<feature type="domain" description="RecQ mediated genome instability protein 1 OB-fold" evidence="8">
    <location>
        <begin position="68"/>
        <end position="201"/>
    </location>
</feature>
<dbReference type="GO" id="GO:0016604">
    <property type="term" value="C:nuclear body"/>
    <property type="evidence" value="ECO:0007669"/>
    <property type="project" value="TreeGrafter"/>
</dbReference>
<evidence type="ECO:0000256" key="5">
    <source>
        <dbReference type="ARBA" id="ARBA00023242"/>
    </source>
</evidence>
<reference evidence="10 11" key="2">
    <citation type="submission" date="2019-01" db="EMBL/GenBank/DDBJ databases">
        <title>A chromosome length genome reference of the Java medaka (oryzias javanicus).</title>
        <authorList>
            <person name="Herpin A."/>
            <person name="Takehana Y."/>
            <person name="Naruse K."/>
            <person name="Ansai S."/>
            <person name="Kawaguchi M."/>
        </authorList>
    </citation>
    <scope>NUCLEOTIDE SEQUENCE [LARGE SCALE GENOMIC DNA]</scope>
    <source>
        <strain evidence="10">RS831</strain>
        <tissue evidence="10">Whole body</tissue>
    </source>
</reference>
<dbReference type="InterPro" id="IPR044881">
    <property type="entry name" value="RMI1_N_N_sf"/>
</dbReference>
<dbReference type="Gene3D" id="2.40.50.770">
    <property type="entry name" value="RecQ-mediated genome instability protein Rmi1, C-terminal domain"/>
    <property type="match status" value="1"/>
</dbReference>
<dbReference type="EMBL" id="CM012445">
    <property type="protein sequence ID" value="RVE68112.1"/>
    <property type="molecule type" value="Genomic_DNA"/>
</dbReference>
<accession>A0A3S2MW14</accession>
<evidence type="ECO:0000256" key="3">
    <source>
        <dbReference type="ARBA" id="ARBA00018987"/>
    </source>
</evidence>
<evidence type="ECO:0000256" key="6">
    <source>
        <dbReference type="ARBA" id="ARBA00024977"/>
    </source>
</evidence>
<protein>
    <recommendedName>
        <fullName evidence="3">RecQ-mediated genome instability protein 1</fullName>
    </recommendedName>
</protein>
<gene>
    <name evidence="10" type="ORF">OJAV_G00088660</name>
</gene>
<dbReference type="GO" id="GO:0006260">
    <property type="term" value="P:DNA replication"/>
    <property type="evidence" value="ECO:0007669"/>
    <property type="project" value="UniProtKB-KW"/>
</dbReference>
<feature type="region of interest" description="Disordered" evidence="7">
    <location>
        <begin position="261"/>
        <end position="303"/>
    </location>
</feature>
<dbReference type="Pfam" id="PF21000">
    <property type="entry name" value="RMI1_N_N"/>
    <property type="match status" value="1"/>
</dbReference>
<dbReference type="FunFam" id="2.40.50.770:FF:000002">
    <property type="entry name" value="recQ-mediated genome instability protein 1"/>
    <property type="match status" value="1"/>
</dbReference>
<comment type="similarity">
    <text evidence="2">Belongs to the RMI1 family.</text>
</comment>
<evidence type="ECO:0000256" key="1">
    <source>
        <dbReference type="ARBA" id="ARBA00004123"/>
    </source>
</evidence>
<evidence type="ECO:0000256" key="2">
    <source>
        <dbReference type="ARBA" id="ARBA00006395"/>
    </source>
</evidence>
<evidence type="ECO:0000256" key="7">
    <source>
        <dbReference type="SAM" id="MobiDB-lite"/>
    </source>
</evidence>
<dbReference type="GO" id="GO:0000712">
    <property type="term" value="P:resolution of meiotic recombination intermediates"/>
    <property type="evidence" value="ECO:0007669"/>
    <property type="project" value="TreeGrafter"/>
</dbReference>
<evidence type="ECO:0000256" key="4">
    <source>
        <dbReference type="ARBA" id="ARBA00022705"/>
    </source>
</evidence>
<dbReference type="InterPro" id="IPR013894">
    <property type="entry name" value="RMI1_OB"/>
</dbReference>
<keyword evidence="11" id="KW-1185">Reference proteome</keyword>
<name>A0A3S2MW14_ORYJA</name>
<evidence type="ECO:0000313" key="10">
    <source>
        <dbReference type="EMBL" id="RVE68112.1"/>
    </source>
</evidence>
<feature type="domain" description="RMI1 N-terminal" evidence="9">
    <location>
        <begin position="12"/>
        <end position="62"/>
    </location>
</feature>
<reference evidence="10 11" key="1">
    <citation type="submission" date="2018-11" db="EMBL/GenBank/DDBJ databases">
        <authorList>
            <person name="Lopez-Roques C."/>
            <person name="Donnadieu C."/>
            <person name="Bouchez O."/>
            <person name="Klopp C."/>
            <person name="Cabau C."/>
            <person name="Zahm M."/>
        </authorList>
    </citation>
    <scope>NUCLEOTIDE SEQUENCE [LARGE SCALE GENOMIC DNA]</scope>
    <source>
        <strain evidence="10">RS831</strain>
        <tissue evidence="10">Whole body</tissue>
    </source>
</reference>
<evidence type="ECO:0000259" key="9">
    <source>
        <dbReference type="Pfam" id="PF21000"/>
    </source>
</evidence>
<comment type="subcellular location">
    <subcellularLocation>
        <location evidence="1">Nucleus</location>
    </subcellularLocation>
</comment>
<proteinExistence type="inferred from homology"/>
<dbReference type="PANTHER" id="PTHR14790:SF15">
    <property type="entry name" value="RECQ-MEDIATED GENOME INSTABILITY PROTEIN 1"/>
    <property type="match status" value="1"/>
</dbReference>
<keyword evidence="4" id="KW-0235">DNA replication</keyword>
<organism evidence="10 11">
    <name type="scientific">Oryzias javanicus</name>
    <name type="common">Javanese ricefish</name>
    <name type="synonym">Aplocheilus javanicus</name>
    <dbReference type="NCBI Taxonomy" id="123683"/>
    <lineage>
        <taxon>Eukaryota</taxon>
        <taxon>Metazoa</taxon>
        <taxon>Chordata</taxon>
        <taxon>Craniata</taxon>
        <taxon>Vertebrata</taxon>
        <taxon>Euteleostomi</taxon>
        <taxon>Actinopterygii</taxon>
        <taxon>Neopterygii</taxon>
        <taxon>Teleostei</taxon>
        <taxon>Neoteleostei</taxon>
        <taxon>Acanthomorphata</taxon>
        <taxon>Ovalentaria</taxon>
        <taxon>Atherinomorphae</taxon>
        <taxon>Beloniformes</taxon>
        <taxon>Adrianichthyidae</taxon>
        <taxon>Oryziinae</taxon>
        <taxon>Oryzias</taxon>
    </lineage>
</organism>
<keyword evidence="5" id="KW-0539">Nucleus</keyword>
<evidence type="ECO:0000313" key="11">
    <source>
        <dbReference type="Proteomes" id="UP000283210"/>
    </source>
</evidence>
<dbReference type="GO" id="GO:0000724">
    <property type="term" value="P:double-strand break repair via homologous recombination"/>
    <property type="evidence" value="ECO:0007669"/>
    <property type="project" value="TreeGrafter"/>
</dbReference>
<dbReference type="GO" id="GO:0031422">
    <property type="term" value="C:RecQ family helicase-topoisomerase III complex"/>
    <property type="evidence" value="ECO:0007669"/>
    <property type="project" value="TreeGrafter"/>
</dbReference>
<dbReference type="Gene3D" id="1.10.8.1020">
    <property type="entry name" value="RecQ-mediated genome instability protein 1, N-terminal domain"/>
    <property type="match status" value="1"/>
</dbReference>
<comment type="function">
    <text evidence="6">Essential component of the RMI complex, a complex that plays an important role in the processing of homologous recombination intermediates to limit DNA crossover formation in cells. Promotes TOP3A binding to double Holliday junctions (DHJ) and hence stimulates TOP3A-mediated dissolution. Required for BLM phosphorylation during mitosis. Within the BLM complex, required for BLM and TOP3A stability.</text>
</comment>
<dbReference type="InterPro" id="IPR042470">
    <property type="entry name" value="RMI1_N_C_sf"/>
</dbReference>
<evidence type="ECO:0000259" key="8">
    <source>
        <dbReference type="Pfam" id="PF08585"/>
    </source>
</evidence>
<dbReference type="PANTHER" id="PTHR14790">
    <property type="entry name" value="RECQ-MEDIATED GENOME INSTABILITY PROTEIN 1 RMI1"/>
    <property type="match status" value="1"/>
</dbReference>
<feature type="compositionally biased region" description="Low complexity" evidence="7">
    <location>
        <begin position="269"/>
        <end position="293"/>
    </location>
</feature>
<dbReference type="AlphaFoldDB" id="A0A3S2MW14"/>
<dbReference type="Proteomes" id="UP000283210">
    <property type="component" value="Chromosome 9"/>
</dbReference>
<dbReference type="Pfam" id="PF08585">
    <property type="entry name" value="RMI1_N_C"/>
    <property type="match status" value="1"/>
</dbReference>
<dbReference type="FunFam" id="1.10.8.1020:FF:000001">
    <property type="entry name" value="RecQ-mediated genome instability protein 1"/>
    <property type="match status" value="1"/>
</dbReference>
<dbReference type="SMART" id="SM01161">
    <property type="entry name" value="DUF1767"/>
    <property type="match status" value="1"/>
</dbReference>
<dbReference type="OrthoDB" id="341511at2759"/>
<dbReference type="InterPro" id="IPR049363">
    <property type="entry name" value="RMI1_N"/>
</dbReference>